<reference evidence="1" key="1">
    <citation type="submission" date="2023-05" db="EMBL/GenBank/DDBJ databases">
        <title>Cataloging the Phylogenetic Diversity of Human Bladder Bacteria.</title>
        <authorList>
            <person name="Du J."/>
        </authorList>
    </citation>
    <scope>NUCLEOTIDE SEQUENCE</scope>
    <source>
        <strain evidence="1">UMB0765</strain>
    </source>
</reference>
<dbReference type="EMBL" id="JASOPU010000520">
    <property type="protein sequence ID" value="MDK7294417.1"/>
    <property type="molecule type" value="Genomic_DNA"/>
</dbReference>
<protein>
    <submittedName>
        <fullName evidence="1">Uncharacterized protein</fullName>
    </submittedName>
</protein>
<dbReference type="RefSeq" id="WP_285362732.1">
    <property type="nucleotide sequence ID" value="NZ_JASOPU010000520.1"/>
</dbReference>
<name>A0AAW6YEI8_9STRE</name>
<gene>
    <name evidence="1" type="ORF">QP487_13450</name>
</gene>
<feature type="non-terminal residue" evidence="1">
    <location>
        <position position="1"/>
    </location>
</feature>
<sequence length="62" mass="7177">YQLEAVVIGRVTDDRRYRLFHKGELVADVPVNALAEDAPEYEHAVIKPAYYQGQDQDQYHSQ</sequence>
<dbReference type="Proteomes" id="UP001237917">
    <property type="component" value="Unassembled WGS sequence"/>
</dbReference>
<comment type="caution">
    <text evidence="1">The sequence shown here is derived from an EMBL/GenBank/DDBJ whole genome shotgun (WGS) entry which is preliminary data.</text>
</comment>
<proteinExistence type="predicted"/>
<organism evidence="1 2">
    <name type="scientific">Streptococcus pasteurianus</name>
    <dbReference type="NCBI Taxonomy" id="197614"/>
    <lineage>
        <taxon>Bacteria</taxon>
        <taxon>Bacillati</taxon>
        <taxon>Bacillota</taxon>
        <taxon>Bacilli</taxon>
        <taxon>Lactobacillales</taxon>
        <taxon>Streptococcaceae</taxon>
        <taxon>Streptococcus</taxon>
    </lineage>
</organism>
<accession>A0AAW6YEI8</accession>
<evidence type="ECO:0000313" key="1">
    <source>
        <dbReference type="EMBL" id="MDK7294417.1"/>
    </source>
</evidence>
<dbReference type="Gene3D" id="3.90.650.10">
    <property type="entry name" value="PurM-like C-terminal domain"/>
    <property type="match status" value="1"/>
</dbReference>
<dbReference type="AlphaFoldDB" id="A0AAW6YEI8"/>
<dbReference type="InterPro" id="IPR036676">
    <property type="entry name" value="PurM-like_C_sf"/>
</dbReference>
<dbReference type="SUPFAM" id="SSF56042">
    <property type="entry name" value="PurM C-terminal domain-like"/>
    <property type="match status" value="1"/>
</dbReference>
<evidence type="ECO:0000313" key="2">
    <source>
        <dbReference type="Proteomes" id="UP001237917"/>
    </source>
</evidence>